<comment type="similarity">
    <text evidence="1 5">Belongs to the heat shock protein 70 family.</text>
</comment>
<dbReference type="AlphaFoldDB" id="A0A482W2T6"/>
<reference evidence="6 7" key="1">
    <citation type="submission" date="2017-03" db="EMBL/GenBank/DDBJ databases">
        <title>Genome of the blue death feigning beetle - Asbolus verrucosus.</title>
        <authorList>
            <person name="Rider S.D."/>
        </authorList>
    </citation>
    <scope>NUCLEOTIDE SEQUENCE [LARGE SCALE GENOMIC DNA]</scope>
    <source>
        <strain evidence="6">Butters</strain>
        <tissue evidence="6">Head and leg muscle</tissue>
    </source>
</reference>
<dbReference type="Gene3D" id="3.30.30.30">
    <property type="match status" value="1"/>
</dbReference>
<comment type="caution">
    <text evidence="6">The sequence shown here is derived from an EMBL/GenBank/DDBJ whole genome shotgun (WGS) entry which is preliminary data.</text>
</comment>
<dbReference type="OrthoDB" id="6685209at2759"/>
<evidence type="ECO:0000313" key="6">
    <source>
        <dbReference type="EMBL" id="RZC39374.1"/>
    </source>
</evidence>
<dbReference type="FunFam" id="3.30.30.30:FF:000001">
    <property type="entry name" value="heat shock 70 kDa protein-like"/>
    <property type="match status" value="1"/>
</dbReference>
<evidence type="ECO:0000256" key="1">
    <source>
        <dbReference type="ARBA" id="ARBA00007381"/>
    </source>
</evidence>
<evidence type="ECO:0000256" key="2">
    <source>
        <dbReference type="ARBA" id="ARBA00022741"/>
    </source>
</evidence>
<dbReference type="InterPro" id="IPR029047">
    <property type="entry name" value="HSP70_peptide-bd_sf"/>
</dbReference>
<keyword evidence="2 5" id="KW-0547">Nucleotide-binding</keyword>
<dbReference type="FunFam" id="3.30.420.40:FF:000046">
    <property type="entry name" value="Chaperone protein HscA"/>
    <property type="match status" value="1"/>
</dbReference>
<dbReference type="EMBL" id="QDEB01035091">
    <property type="protein sequence ID" value="RZC39374.1"/>
    <property type="molecule type" value="Genomic_DNA"/>
</dbReference>
<dbReference type="FunFam" id="3.90.640.10:FF:000003">
    <property type="entry name" value="Molecular chaperone DnaK"/>
    <property type="match status" value="1"/>
</dbReference>
<gene>
    <name evidence="6" type="ORF">BDFB_002122</name>
</gene>
<dbReference type="PROSITE" id="PS01036">
    <property type="entry name" value="HSP70_3"/>
    <property type="match status" value="1"/>
</dbReference>
<dbReference type="InterPro" id="IPR018181">
    <property type="entry name" value="Heat_shock_70_CS"/>
</dbReference>
<dbReference type="CDD" id="cd24028">
    <property type="entry name" value="ASKHA_NBD_HSP70_HSPA1-like"/>
    <property type="match status" value="1"/>
</dbReference>
<dbReference type="GO" id="GO:0005524">
    <property type="term" value="F:ATP binding"/>
    <property type="evidence" value="ECO:0007669"/>
    <property type="project" value="UniProtKB-KW"/>
</dbReference>
<evidence type="ECO:0000313" key="7">
    <source>
        <dbReference type="Proteomes" id="UP000292052"/>
    </source>
</evidence>
<evidence type="ECO:0000256" key="3">
    <source>
        <dbReference type="ARBA" id="ARBA00022840"/>
    </source>
</evidence>
<dbReference type="PROSITE" id="PS00329">
    <property type="entry name" value="HSP70_2"/>
    <property type="match status" value="1"/>
</dbReference>
<dbReference type="SUPFAM" id="SSF100920">
    <property type="entry name" value="Heat shock protein 70kD (HSP70), peptide-binding domain"/>
    <property type="match status" value="1"/>
</dbReference>
<dbReference type="InterPro" id="IPR043129">
    <property type="entry name" value="ATPase_NBD"/>
</dbReference>
<keyword evidence="4" id="KW-0143">Chaperone</keyword>
<evidence type="ECO:0000256" key="4">
    <source>
        <dbReference type="ARBA" id="ARBA00023186"/>
    </source>
</evidence>
<dbReference type="GO" id="GO:0006950">
    <property type="term" value="P:response to stress"/>
    <property type="evidence" value="ECO:0007669"/>
    <property type="project" value="UniProtKB-ARBA"/>
</dbReference>
<sequence>MSLAIGIDLGTTNCCVAIHKDGKTEIIENENGKRTTPSFVFYSENGILVGHEAILRSVRIPENGIFDVKRLIGRKYDDPAVQKNKLMWPFEIIREHRNEPLIQLTQNGEILELRPEEVCAEILKKLKNDANRRTGMKIKNVVITVPAYFTNHQKQATEHAAKIAGFNVLKLISEPTAAALAFAQDARDLKNRTVLVYDLGGGTFDVSLLKFNSDEGSVIGVGGNSNLGGRDFDNNLLNYCLKKIREQYQFSLVEQQSDNRRKSAIRRLKYSCEKVKKELTDLKRTSLDIDEFFGTSIKIDITRELFESLNEHLFQKTIEIVDDVLKDAKISKQKIDDVILIGGSTRIPRIETIVMDYFNRKTLNKTVNPDEAVAIGAALQASYLSNSPLQCSHMYTLRDVTPFSIGLEVADHTMSVIIKKNERIPTMGEKKYKTSYNKQREVNLRLFEGENKYVKDNIALGELKISGITPKKAGEVEINVCVHVDLNGIVNITATETSQNTTKKLVIDLKSRRLTHEEISKIRANKTLYK</sequence>
<dbReference type="Proteomes" id="UP000292052">
    <property type="component" value="Unassembled WGS sequence"/>
</dbReference>
<dbReference type="GO" id="GO:0140662">
    <property type="term" value="F:ATP-dependent protein folding chaperone"/>
    <property type="evidence" value="ECO:0007669"/>
    <property type="project" value="InterPro"/>
</dbReference>
<keyword evidence="3 5" id="KW-0067">ATP-binding</keyword>
<dbReference type="Pfam" id="PF00012">
    <property type="entry name" value="HSP70"/>
    <property type="match status" value="1"/>
</dbReference>
<evidence type="ECO:0000256" key="5">
    <source>
        <dbReference type="RuleBase" id="RU003322"/>
    </source>
</evidence>
<dbReference type="InterPro" id="IPR013126">
    <property type="entry name" value="Hsp_70_fam"/>
</dbReference>
<protein>
    <submittedName>
        <fullName evidence="6">HSP70 and/or MreB Mbl domain containing protein</fullName>
    </submittedName>
</protein>
<accession>A0A482W2T6</accession>
<dbReference type="PANTHER" id="PTHR19375">
    <property type="entry name" value="HEAT SHOCK PROTEIN 70KDA"/>
    <property type="match status" value="1"/>
</dbReference>
<keyword evidence="7" id="KW-1185">Reference proteome</keyword>
<proteinExistence type="inferred from homology"/>
<dbReference type="Gene3D" id="3.30.420.40">
    <property type="match status" value="2"/>
</dbReference>
<dbReference type="STRING" id="1661398.A0A482W2T6"/>
<dbReference type="PROSITE" id="PS00297">
    <property type="entry name" value="HSP70_1"/>
    <property type="match status" value="1"/>
</dbReference>
<dbReference type="Gene3D" id="2.60.34.10">
    <property type="entry name" value="Substrate Binding Domain Of DNAk, Chain A, domain 1"/>
    <property type="match status" value="1"/>
</dbReference>
<organism evidence="6 7">
    <name type="scientific">Asbolus verrucosus</name>
    <name type="common">Desert ironclad beetle</name>
    <dbReference type="NCBI Taxonomy" id="1661398"/>
    <lineage>
        <taxon>Eukaryota</taxon>
        <taxon>Metazoa</taxon>
        <taxon>Ecdysozoa</taxon>
        <taxon>Arthropoda</taxon>
        <taxon>Hexapoda</taxon>
        <taxon>Insecta</taxon>
        <taxon>Pterygota</taxon>
        <taxon>Neoptera</taxon>
        <taxon>Endopterygota</taxon>
        <taxon>Coleoptera</taxon>
        <taxon>Polyphaga</taxon>
        <taxon>Cucujiformia</taxon>
        <taxon>Tenebrionidae</taxon>
        <taxon>Pimeliinae</taxon>
        <taxon>Asbolus</taxon>
    </lineage>
</organism>
<dbReference type="Gene3D" id="3.90.640.10">
    <property type="entry name" value="Actin, Chain A, domain 4"/>
    <property type="match status" value="1"/>
</dbReference>
<dbReference type="PRINTS" id="PR00301">
    <property type="entry name" value="HEATSHOCK70"/>
</dbReference>
<name>A0A482W2T6_ASBVE</name>
<dbReference type="SUPFAM" id="SSF53067">
    <property type="entry name" value="Actin-like ATPase domain"/>
    <property type="match status" value="2"/>
</dbReference>